<comment type="similarity">
    <text evidence="1 4">Belongs to the glycosyl hydrolase 43 family.</text>
</comment>
<dbReference type="InterPro" id="IPR051795">
    <property type="entry name" value="Glycosyl_Hydrlase_43"/>
</dbReference>
<dbReference type="PANTHER" id="PTHR42812:SF12">
    <property type="entry name" value="BETA-XYLOSIDASE-RELATED"/>
    <property type="match status" value="1"/>
</dbReference>
<dbReference type="RefSeq" id="WP_132188803.1">
    <property type="nucleotide sequence ID" value="NZ_SLWM01000004.1"/>
</dbReference>
<evidence type="ECO:0000259" key="5">
    <source>
        <dbReference type="Pfam" id="PF17851"/>
    </source>
</evidence>
<evidence type="ECO:0000313" key="6">
    <source>
        <dbReference type="EMBL" id="TCO25989.1"/>
    </source>
</evidence>
<dbReference type="Proteomes" id="UP000295818">
    <property type="component" value="Unassembled WGS sequence"/>
</dbReference>
<dbReference type="CDD" id="cd09001">
    <property type="entry name" value="GH43_FsAxh1-like"/>
    <property type="match status" value="1"/>
</dbReference>
<feature type="domain" description="Beta-xylosidase C-terminal Concanavalin A-like" evidence="5">
    <location>
        <begin position="322"/>
        <end position="502"/>
    </location>
</feature>
<evidence type="ECO:0000313" key="7">
    <source>
        <dbReference type="Proteomes" id="UP000295818"/>
    </source>
</evidence>
<accession>A0ABY2BNI4</accession>
<dbReference type="InterPro" id="IPR023296">
    <property type="entry name" value="Glyco_hydro_beta-prop_sf"/>
</dbReference>
<dbReference type="Pfam" id="PF04616">
    <property type="entry name" value="Glyco_hydro_43"/>
    <property type="match status" value="1"/>
</dbReference>
<dbReference type="InterPro" id="IPR013320">
    <property type="entry name" value="ConA-like_dom_sf"/>
</dbReference>
<gene>
    <name evidence="6" type="ORF">EV644_104493</name>
</gene>
<organism evidence="6 7">
    <name type="scientific">Kribbella orskensis</name>
    <dbReference type="NCBI Taxonomy" id="2512216"/>
    <lineage>
        <taxon>Bacteria</taxon>
        <taxon>Bacillati</taxon>
        <taxon>Actinomycetota</taxon>
        <taxon>Actinomycetes</taxon>
        <taxon>Propionibacteriales</taxon>
        <taxon>Kribbellaceae</taxon>
        <taxon>Kribbella</taxon>
    </lineage>
</organism>
<evidence type="ECO:0000256" key="2">
    <source>
        <dbReference type="ARBA" id="ARBA00022801"/>
    </source>
</evidence>
<dbReference type="SUPFAM" id="SSF75005">
    <property type="entry name" value="Arabinanase/levansucrase/invertase"/>
    <property type="match status" value="1"/>
</dbReference>
<evidence type="ECO:0000256" key="4">
    <source>
        <dbReference type="RuleBase" id="RU361187"/>
    </source>
</evidence>
<dbReference type="SUPFAM" id="SSF49899">
    <property type="entry name" value="Concanavalin A-like lectins/glucanases"/>
    <property type="match status" value="1"/>
</dbReference>
<dbReference type="Gene3D" id="2.115.10.20">
    <property type="entry name" value="Glycosyl hydrolase domain, family 43"/>
    <property type="match status" value="1"/>
</dbReference>
<evidence type="ECO:0000256" key="1">
    <source>
        <dbReference type="ARBA" id="ARBA00009865"/>
    </source>
</evidence>
<name>A0ABY2BNI4_9ACTN</name>
<comment type="caution">
    <text evidence="6">The sequence shown here is derived from an EMBL/GenBank/DDBJ whole genome shotgun (WGS) entry which is preliminary data.</text>
</comment>
<keyword evidence="3 4" id="KW-0326">Glycosidase</keyword>
<dbReference type="Gene3D" id="2.60.120.200">
    <property type="match status" value="1"/>
</dbReference>
<dbReference type="InterPro" id="IPR041542">
    <property type="entry name" value="GH43_C2"/>
</dbReference>
<dbReference type="EMBL" id="SLWM01000004">
    <property type="protein sequence ID" value="TCO25989.1"/>
    <property type="molecule type" value="Genomic_DNA"/>
</dbReference>
<keyword evidence="7" id="KW-1185">Reference proteome</keyword>
<dbReference type="PANTHER" id="PTHR42812">
    <property type="entry name" value="BETA-XYLOSIDASE"/>
    <property type="match status" value="1"/>
</dbReference>
<reference evidence="6 7" key="1">
    <citation type="journal article" date="2015" name="Stand. Genomic Sci.">
        <title>Genomic Encyclopedia of Bacterial and Archaeal Type Strains, Phase III: the genomes of soil and plant-associated and newly described type strains.</title>
        <authorList>
            <person name="Whitman W.B."/>
            <person name="Woyke T."/>
            <person name="Klenk H.P."/>
            <person name="Zhou Y."/>
            <person name="Lilburn T.G."/>
            <person name="Beck B.J."/>
            <person name="De Vos P."/>
            <person name="Vandamme P."/>
            <person name="Eisen J.A."/>
            <person name="Garrity G."/>
            <person name="Hugenholtz P."/>
            <person name="Kyrpides N.C."/>
        </authorList>
    </citation>
    <scope>NUCLEOTIDE SEQUENCE [LARGE SCALE GENOMIC DNA]</scope>
    <source>
        <strain evidence="6 7">VKM Ac-2538</strain>
    </source>
</reference>
<keyword evidence="2 4" id="KW-0378">Hydrolase</keyword>
<dbReference type="InterPro" id="IPR006710">
    <property type="entry name" value="Glyco_hydro_43"/>
</dbReference>
<evidence type="ECO:0000256" key="3">
    <source>
        <dbReference type="ARBA" id="ARBA00023295"/>
    </source>
</evidence>
<sequence length="517" mass="56941">MSASSPLPAAWGHLGSGSYANPVLPGDYSDPDVIRVGEDYWMITSTFQYSPGMAILHSRDLVSWRHVGAAVPDIGVLGPEYRSDRMERYNVGIYAGSLRHHRGRYWLHFTTLDEGIFVTTAEHPAGPWSPLHRLSDETGWDDPCPLWDDDGRAWLVASSPGRGAWITWLIPMSPDGRSIDLDGRVVIDDWHTSEGNKIYKLGGRYYVLHNEVRGDGNRVLVIMRAASLSGPWEKRVLLLGLGPDREREPNQGALVDHADGSWSLITHHGRGGYADGRPVSVLPVRWINGWPVVGAADAPGRMVWQAQSPVQVTDPVDLALDDDFGADQLAPDWEWNHAPRIGSWTLADGLVLRASRPLGPDDLRAVPSTLTRRLLGTAGSTASIRLHTDDFADEQTAGLGILCRRSSSITVTREGDLFRLATIGEHPATGPVVGSGPLWLQLVVDERDYVTYAYSLDDTTFDPLGNTDTASWSDYRGARIALFSTAPTDDAGTARFDTFRYRVHQRLQTPTAPRSTR</sequence>
<protein>
    <submittedName>
        <fullName evidence="6">Beta-xylosidase</fullName>
    </submittedName>
</protein>
<proteinExistence type="inferred from homology"/>
<dbReference type="Pfam" id="PF17851">
    <property type="entry name" value="GH43_C2"/>
    <property type="match status" value="1"/>
</dbReference>